<dbReference type="Proteomes" id="UP000828390">
    <property type="component" value="Unassembled WGS sequence"/>
</dbReference>
<protein>
    <submittedName>
        <fullName evidence="1">Uncharacterized protein</fullName>
    </submittedName>
</protein>
<reference evidence="1" key="1">
    <citation type="journal article" date="2019" name="bioRxiv">
        <title>The Genome of the Zebra Mussel, Dreissena polymorpha: A Resource for Invasive Species Research.</title>
        <authorList>
            <person name="McCartney M.A."/>
            <person name="Auch B."/>
            <person name="Kono T."/>
            <person name="Mallez S."/>
            <person name="Zhang Y."/>
            <person name="Obille A."/>
            <person name="Becker A."/>
            <person name="Abrahante J.E."/>
            <person name="Garbe J."/>
            <person name="Badalamenti J.P."/>
            <person name="Herman A."/>
            <person name="Mangelson H."/>
            <person name="Liachko I."/>
            <person name="Sullivan S."/>
            <person name="Sone E.D."/>
            <person name="Koren S."/>
            <person name="Silverstein K.A.T."/>
            <person name="Beckman K.B."/>
            <person name="Gohl D.M."/>
        </authorList>
    </citation>
    <scope>NUCLEOTIDE SEQUENCE</scope>
    <source>
        <strain evidence="1">Duluth1</strain>
        <tissue evidence="1">Whole animal</tissue>
    </source>
</reference>
<organism evidence="1 2">
    <name type="scientific">Dreissena polymorpha</name>
    <name type="common">Zebra mussel</name>
    <name type="synonym">Mytilus polymorpha</name>
    <dbReference type="NCBI Taxonomy" id="45954"/>
    <lineage>
        <taxon>Eukaryota</taxon>
        <taxon>Metazoa</taxon>
        <taxon>Spiralia</taxon>
        <taxon>Lophotrochozoa</taxon>
        <taxon>Mollusca</taxon>
        <taxon>Bivalvia</taxon>
        <taxon>Autobranchia</taxon>
        <taxon>Heteroconchia</taxon>
        <taxon>Euheterodonta</taxon>
        <taxon>Imparidentia</taxon>
        <taxon>Neoheterodontei</taxon>
        <taxon>Myida</taxon>
        <taxon>Dreissenoidea</taxon>
        <taxon>Dreissenidae</taxon>
        <taxon>Dreissena</taxon>
    </lineage>
</organism>
<accession>A0A9D4HRH3</accession>
<sequence>MAGTKSSRILKILRKCINKGVTQRNNPYDVLPRHGKPHLEYGSNSWIEAMPFHTFPACQASHERNSESS</sequence>
<reference evidence="1" key="2">
    <citation type="submission" date="2020-11" db="EMBL/GenBank/DDBJ databases">
        <authorList>
            <person name="McCartney M.A."/>
            <person name="Auch B."/>
            <person name="Kono T."/>
            <person name="Mallez S."/>
            <person name="Becker A."/>
            <person name="Gohl D.M."/>
            <person name="Silverstein K.A.T."/>
            <person name="Koren S."/>
            <person name="Bechman K.B."/>
            <person name="Herman A."/>
            <person name="Abrahante J.E."/>
            <person name="Garbe J."/>
        </authorList>
    </citation>
    <scope>NUCLEOTIDE SEQUENCE</scope>
    <source>
        <strain evidence="1">Duluth1</strain>
        <tissue evidence="1">Whole animal</tissue>
    </source>
</reference>
<proteinExistence type="predicted"/>
<evidence type="ECO:0000313" key="2">
    <source>
        <dbReference type="Proteomes" id="UP000828390"/>
    </source>
</evidence>
<name>A0A9D4HRH3_DREPO</name>
<comment type="caution">
    <text evidence="1">The sequence shown here is derived from an EMBL/GenBank/DDBJ whole genome shotgun (WGS) entry which is preliminary data.</text>
</comment>
<keyword evidence="2" id="KW-1185">Reference proteome</keyword>
<dbReference type="EMBL" id="JAIWYP010000012">
    <property type="protein sequence ID" value="KAH3730422.1"/>
    <property type="molecule type" value="Genomic_DNA"/>
</dbReference>
<dbReference type="AlphaFoldDB" id="A0A9D4HRH3"/>
<evidence type="ECO:0000313" key="1">
    <source>
        <dbReference type="EMBL" id="KAH3730422.1"/>
    </source>
</evidence>
<gene>
    <name evidence="1" type="ORF">DPMN_056408</name>
</gene>